<dbReference type="OrthoDB" id="10056949at2759"/>
<organism evidence="4 5">
    <name type="scientific">Thielaviopsis punctulata</name>
    <dbReference type="NCBI Taxonomy" id="72032"/>
    <lineage>
        <taxon>Eukaryota</taxon>
        <taxon>Fungi</taxon>
        <taxon>Dikarya</taxon>
        <taxon>Ascomycota</taxon>
        <taxon>Pezizomycotina</taxon>
        <taxon>Sordariomycetes</taxon>
        <taxon>Hypocreomycetidae</taxon>
        <taxon>Microascales</taxon>
        <taxon>Ceratocystidaceae</taxon>
        <taxon>Thielaviopsis</taxon>
    </lineage>
</organism>
<dbReference type="SUPFAM" id="SSF46785">
    <property type="entry name" value="Winged helix' DNA-binding domain"/>
    <property type="match status" value="1"/>
</dbReference>
<comment type="caution">
    <text evidence="4">The sequence shown here is derived from an EMBL/GenBank/DDBJ whole genome shotgun (WGS) entry which is preliminary data.</text>
</comment>
<dbReference type="InterPro" id="IPR003150">
    <property type="entry name" value="DNA-bd_RFX"/>
</dbReference>
<dbReference type="PANTHER" id="PTHR12619">
    <property type="entry name" value="RFX TRANSCRIPTION FACTOR FAMILY"/>
    <property type="match status" value="1"/>
</dbReference>
<dbReference type="Proteomes" id="UP000033483">
    <property type="component" value="Unassembled WGS sequence"/>
</dbReference>
<dbReference type="InterPro" id="IPR036390">
    <property type="entry name" value="WH_DNA-bd_sf"/>
</dbReference>
<dbReference type="AlphaFoldDB" id="A0A0F4ZDP6"/>
<dbReference type="PROSITE" id="PS51526">
    <property type="entry name" value="RFX_DBD"/>
    <property type="match status" value="1"/>
</dbReference>
<accession>A0A0F4ZDP6</accession>
<feature type="region of interest" description="Disordered" evidence="2">
    <location>
        <begin position="702"/>
        <end position="785"/>
    </location>
</feature>
<feature type="compositionally biased region" description="Acidic residues" evidence="2">
    <location>
        <begin position="776"/>
        <end position="785"/>
    </location>
</feature>
<dbReference type="Gene3D" id="1.10.10.10">
    <property type="entry name" value="Winged helix-like DNA-binding domain superfamily/Winged helix DNA-binding domain"/>
    <property type="match status" value="1"/>
</dbReference>
<keyword evidence="5" id="KW-1185">Reference proteome</keyword>
<dbReference type="Pfam" id="PF02257">
    <property type="entry name" value="RFX_DNA_binding"/>
    <property type="match status" value="1"/>
</dbReference>
<feature type="compositionally biased region" description="Basic and acidic residues" evidence="2">
    <location>
        <begin position="761"/>
        <end position="775"/>
    </location>
</feature>
<reference evidence="4 5" key="1">
    <citation type="submission" date="2015-03" db="EMBL/GenBank/DDBJ databases">
        <authorList>
            <person name="Radwan O."/>
            <person name="Al-Naeli F.A."/>
            <person name="Rendon G.A."/>
            <person name="Fields C."/>
        </authorList>
    </citation>
    <scope>NUCLEOTIDE SEQUENCE [LARGE SCALE GENOMIC DNA]</scope>
    <source>
        <strain evidence="4">CR-DP1</strain>
    </source>
</reference>
<dbReference type="InterPro" id="IPR039779">
    <property type="entry name" value="RFX-like"/>
</dbReference>
<feature type="compositionally biased region" description="Low complexity" evidence="2">
    <location>
        <begin position="737"/>
        <end position="746"/>
    </location>
</feature>
<name>A0A0F4ZDP6_9PEZI</name>
<evidence type="ECO:0000313" key="4">
    <source>
        <dbReference type="EMBL" id="KKA28355.1"/>
    </source>
</evidence>
<dbReference type="PANTHER" id="PTHR12619:SF5">
    <property type="entry name" value="TRANSCRIPTION FACTOR RFX4"/>
    <property type="match status" value="1"/>
</dbReference>
<evidence type="ECO:0000259" key="3">
    <source>
        <dbReference type="PROSITE" id="PS51526"/>
    </source>
</evidence>
<feature type="compositionally biased region" description="Basic and acidic residues" evidence="2">
    <location>
        <begin position="716"/>
        <end position="736"/>
    </location>
</feature>
<evidence type="ECO:0000256" key="2">
    <source>
        <dbReference type="SAM" id="MobiDB-lite"/>
    </source>
</evidence>
<keyword evidence="1" id="KW-0238">DNA-binding</keyword>
<feature type="domain" description="RFX-type winged-helix" evidence="3">
    <location>
        <begin position="170"/>
        <end position="253"/>
    </location>
</feature>
<dbReference type="GO" id="GO:0000981">
    <property type="term" value="F:DNA-binding transcription factor activity, RNA polymerase II-specific"/>
    <property type="evidence" value="ECO:0007669"/>
    <property type="project" value="TreeGrafter"/>
</dbReference>
<dbReference type="EMBL" id="LAEV01001332">
    <property type="protein sequence ID" value="KKA28355.1"/>
    <property type="molecule type" value="Genomic_DNA"/>
</dbReference>
<evidence type="ECO:0000256" key="1">
    <source>
        <dbReference type="ARBA" id="ARBA00023125"/>
    </source>
</evidence>
<protein>
    <recommendedName>
        <fullName evidence="3">RFX-type winged-helix domain-containing protein</fullName>
    </recommendedName>
</protein>
<proteinExistence type="predicted"/>
<feature type="region of interest" description="Disordered" evidence="2">
    <location>
        <begin position="114"/>
        <end position="138"/>
    </location>
</feature>
<gene>
    <name evidence="4" type="ORF">TD95_000194</name>
</gene>
<dbReference type="GO" id="GO:0000978">
    <property type="term" value="F:RNA polymerase II cis-regulatory region sequence-specific DNA binding"/>
    <property type="evidence" value="ECO:0007669"/>
    <property type="project" value="TreeGrafter"/>
</dbReference>
<dbReference type="Pfam" id="PF25340">
    <property type="entry name" value="BCD_RFX"/>
    <property type="match status" value="1"/>
</dbReference>
<dbReference type="InterPro" id="IPR036388">
    <property type="entry name" value="WH-like_DNA-bd_sf"/>
</dbReference>
<sequence>MAQQPSGHGISHINALGVSVTWTNDAITPQAVGHHSQQQHTDAEMATDDSHLLGMAMPSRIQHPQQPMAYAQHQHQLRQQQQAAHPQAAQMQHHHALQQHATMLQHQHQPAVVDMASPDPSAPSTLSFTAPEEDRSDSCNNEMRTLFNENRHKSLEDVARMLQSNDKGPASERLRQIFAMLWLDRLCQRSSSSVPRGRVYGSYASRCANHGITVLNPASFGKLVRILYPGLRTRRLGVRGESKYHYVNFELKEDAENAGNDQQISAFAAEADAFAARTTASTAPHPTNSVADLPAECVMRAKASHGKSREGARVIFEPGQNLLQVVSSTGTTPRVESSYSRNFPQPKTAVSTEPIVLPPMAPHLDSGTDPDALTTLEALYRAHCTALVDSLRFCREKAFFHQVTSFQGTLTVPVQRLLFSSRMAQWIEHADTVLYQRLMDIVDFLLLQAMPEPVIKCISNIGLNLVAHLRKSFSSFPSHALNAKLVPATVFCSLVSQAMRVNMTAHAAADNLTCAQLRSAMYADLVRSVDVCRLVQTLPKRAVDDFIAMCATRVRKTIDPAEVDAELEAKTIFAQATNRDGGEMHGTAADGASNPLDVWSRFVLDLPDMFPYASAKELVEYTHIVLSTVARDITMLRGESFTTWWVTKCWIEEYIIYLASAASFMDRFKAAGEGDSQCVSERENVAVSKQASLAVPEQASLAVPKQGDGLAETADEAARDQPTEAQKDEELQKNEARAANAAVGEAARGGSGDDSGIGIRTPEEEYRYEFGHGEQAEMEEAPETM</sequence>
<evidence type="ECO:0000313" key="5">
    <source>
        <dbReference type="Proteomes" id="UP000033483"/>
    </source>
</evidence>
<dbReference type="FunFam" id="1.10.10.10:FF:000119">
    <property type="entry name" value="DNA damage and replication checkpoint protein"/>
    <property type="match status" value="1"/>
</dbReference>
<dbReference type="InterPro" id="IPR057321">
    <property type="entry name" value="RFX1-4/6/8-like_BCD"/>
</dbReference>